<dbReference type="Gene3D" id="3.30.40.10">
    <property type="entry name" value="Zinc/RING finger domain, C3HC4 (zinc finger)"/>
    <property type="match status" value="1"/>
</dbReference>
<dbReference type="Pfam" id="PF04564">
    <property type="entry name" value="U-box"/>
    <property type="match status" value="1"/>
</dbReference>
<reference evidence="10" key="2">
    <citation type="submission" date="2025-08" db="UniProtKB">
        <authorList>
            <consortium name="RefSeq"/>
        </authorList>
    </citation>
    <scope>IDENTIFICATION</scope>
    <source>
        <tissue evidence="10">Leaf</tissue>
    </source>
</reference>
<accession>A0ABM0ZNH2</accession>
<sequence length="404" mass="46552">MMMSKPVSQQLLMDEKIYVAVGTELGNKSTLVWAIQNTGGKEFCIVHVHQPLYRKDKEKAQKIMDKYLQTCRLMQVRAEKILLEMESVEKGLIQLISEHNVKKLVMGAASDSHYSMRMADLLSKKAIYIRQEAPATCCIWFTCKGYLVYTREAIMGNASLEYASTSSDQDSVRSRGSVLPSGQYTISRGNGNVYQLAVFEAEKSKKEASFEAFKHQEAEKEKNKAMEKAKEWESAYLEELKRRKETEMELTKAREKLEKMRYISENRITESYMLVQKLQDKYNLATKVLRKAKEERDELIKGREKAIIKVEELKRAQEKVSRSDEHREAPQYFICPISLEVMEDPQLAADGFTYEAEAIRTWLESGYETSPMTNKKLLHTNLVPNLALRSAIQEWLHASPSSRK</sequence>
<dbReference type="InterPro" id="IPR051348">
    <property type="entry name" value="U-box_ubiquitin_ligases"/>
</dbReference>
<evidence type="ECO:0000313" key="10">
    <source>
        <dbReference type="RefSeq" id="XP_010518239.1"/>
    </source>
</evidence>
<protein>
    <recommendedName>
        <fullName evidence="4">RING-type E3 ubiquitin transferase</fullName>
        <ecNumber evidence="4">2.3.2.27</ecNumber>
    </recommendedName>
</protein>
<evidence type="ECO:0000259" key="8">
    <source>
        <dbReference type="PROSITE" id="PS51698"/>
    </source>
</evidence>
<reference evidence="9" key="1">
    <citation type="journal article" date="2014" name="Nat. Commun.">
        <title>The emerging biofuel crop Camelina sativa retains a highly undifferentiated hexaploid genome structure.</title>
        <authorList>
            <person name="Kagale S."/>
            <person name="Koh C."/>
            <person name="Nixon J."/>
            <person name="Bollina V."/>
            <person name="Clarke W.E."/>
            <person name="Tuteja R."/>
            <person name="Spillane C."/>
            <person name="Robinson S.J."/>
            <person name="Links M.G."/>
            <person name="Clarke C."/>
            <person name="Higgins E.E."/>
            <person name="Huebert T."/>
            <person name="Sharpe A.G."/>
            <person name="Parkin I.A."/>
        </authorList>
    </citation>
    <scope>NUCLEOTIDE SEQUENCE [LARGE SCALE GENOMIC DNA]</scope>
    <source>
        <strain evidence="9">cv. DH55</strain>
    </source>
</reference>
<evidence type="ECO:0000256" key="1">
    <source>
        <dbReference type="ARBA" id="ARBA00000900"/>
    </source>
</evidence>
<evidence type="ECO:0000256" key="6">
    <source>
        <dbReference type="ARBA" id="ARBA00022786"/>
    </source>
</evidence>
<dbReference type="SUPFAM" id="SSF52402">
    <property type="entry name" value="Adenine nucleotide alpha hydrolases-like"/>
    <property type="match status" value="1"/>
</dbReference>
<evidence type="ECO:0000256" key="5">
    <source>
        <dbReference type="ARBA" id="ARBA00022679"/>
    </source>
</evidence>
<dbReference type="CDD" id="cd01989">
    <property type="entry name" value="USP_STK_Ubox_N"/>
    <property type="match status" value="1"/>
</dbReference>
<organism evidence="9 10">
    <name type="scientific">Camelina sativa</name>
    <name type="common">False flax</name>
    <name type="synonym">Myagrum sativum</name>
    <dbReference type="NCBI Taxonomy" id="90675"/>
    <lineage>
        <taxon>Eukaryota</taxon>
        <taxon>Viridiplantae</taxon>
        <taxon>Streptophyta</taxon>
        <taxon>Embryophyta</taxon>
        <taxon>Tracheophyta</taxon>
        <taxon>Spermatophyta</taxon>
        <taxon>Magnoliopsida</taxon>
        <taxon>eudicotyledons</taxon>
        <taxon>Gunneridae</taxon>
        <taxon>Pentapetalae</taxon>
        <taxon>rosids</taxon>
        <taxon>malvids</taxon>
        <taxon>Brassicales</taxon>
        <taxon>Brassicaceae</taxon>
        <taxon>Camelineae</taxon>
        <taxon>Camelina</taxon>
    </lineage>
</organism>
<evidence type="ECO:0000256" key="2">
    <source>
        <dbReference type="ARBA" id="ARBA00003861"/>
    </source>
</evidence>
<dbReference type="GeneID" id="104793562"/>
<dbReference type="EC" id="2.3.2.27" evidence="4"/>
<keyword evidence="7" id="KW-0175">Coiled coil</keyword>
<dbReference type="Proteomes" id="UP000694864">
    <property type="component" value="Chromosome 6"/>
</dbReference>
<keyword evidence="6" id="KW-0833">Ubl conjugation pathway</keyword>
<proteinExistence type="predicted"/>
<evidence type="ECO:0000256" key="7">
    <source>
        <dbReference type="SAM" id="Coils"/>
    </source>
</evidence>
<dbReference type="InterPro" id="IPR013083">
    <property type="entry name" value="Znf_RING/FYVE/PHD"/>
</dbReference>
<evidence type="ECO:0000256" key="3">
    <source>
        <dbReference type="ARBA" id="ARBA00004906"/>
    </source>
</evidence>
<keyword evidence="5" id="KW-0808">Transferase</keyword>
<evidence type="ECO:0000256" key="4">
    <source>
        <dbReference type="ARBA" id="ARBA00012483"/>
    </source>
</evidence>
<dbReference type="SMART" id="SM00504">
    <property type="entry name" value="Ubox"/>
    <property type="match status" value="1"/>
</dbReference>
<evidence type="ECO:0000313" key="9">
    <source>
        <dbReference type="Proteomes" id="UP000694864"/>
    </source>
</evidence>
<comment type="function">
    <text evidence="2">Functions as an E3 ubiquitin ligase.</text>
</comment>
<keyword evidence="9" id="KW-1185">Reference proteome</keyword>
<comment type="catalytic activity">
    <reaction evidence="1">
        <text>S-ubiquitinyl-[E2 ubiquitin-conjugating enzyme]-L-cysteine + [acceptor protein]-L-lysine = [E2 ubiquitin-conjugating enzyme]-L-cysteine + N(6)-ubiquitinyl-[acceptor protein]-L-lysine.</text>
        <dbReference type="EC" id="2.3.2.27"/>
    </reaction>
</comment>
<dbReference type="PROSITE" id="PS51698">
    <property type="entry name" value="U_BOX"/>
    <property type="match status" value="1"/>
</dbReference>
<dbReference type="SUPFAM" id="SSF57850">
    <property type="entry name" value="RING/U-box"/>
    <property type="match status" value="1"/>
</dbReference>
<gene>
    <name evidence="10" type="primary">LOC104793562</name>
</gene>
<feature type="coiled-coil region" evidence="7">
    <location>
        <begin position="215"/>
        <end position="309"/>
    </location>
</feature>
<dbReference type="InterPro" id="IPR003613">
    <property type="entry name" value="Ubox_domain"/>
</dbReference>
<dbReference type="RefSeq" id="XP_010518239.1">
    <property type="nucleotide sequence ID" value="XM_010519937.2"/>
</dbReference>
<comment type="pathway">
    <text evidence="3">Protein modification; protein ubiquitination.</text>
</comment>
<name>A0ABM0ZNH2_CAMSA</name>
<dbReference type="PANTHER" id="PTHR45647">
    <property type="entry name" value="OS02G0152300 PROTEIN"/>
    <property type="match status" value="1"/>
</dbReference>
<feature type="domain" description="U-box" evidence="8">
    <location>
        <begin position="328"/>
        <end position="402"/>
    </location>
</feature>
<dbReference type="PANTHER" id="PTHR45647:SF149">
    <property type="entry name" value="U-BOX DOMAIN-CONTAINING PROTEIN 36-RELATED"/>
    <property type="match status" value="1"/>
</dbReference>
<dbReference type="CDD" id="cd16655">
    <property type="entry name" value="RING-Ubox_WDSUB1-like"/>
    <property type="match status" value="1"/>
</dbReference>